<comment type="caution">
    <text evidence="4">The sequence shown here is derived from an EMBL/GenBank/DDBJ whole genome shotgun (WGS) entry which is preliminary data.</text>
</comment>
<reference evidence="4 5" key="1">
    <citation type="journal article" date="2024" name="Science">
        <title>Giant polyketide synthase enzymes in the biosynthesis of giant marine polyether toxins.</title>
        <authorList>
            <person name="Fallon T.R."/>
            <person name="Shende V.V."/>
            <person name="Wierzbicki I.H."/>
            <person name="Pendleton A.L."/>
            <person name="Watervoot N.F."/>
            <person name="Auber R.P."/>
            <person name="Gonzalez D.J."/>
            <person name="Wisecaver J.H."/>
            <person name="Moore B.S."/>
        </authorList>
    </citation>
    <scope>NUCLEOTIDE SEQUENCE [LARGE SCALE GENOMIC DNA]</scope>
    <source>
        <strain evidence="4 5">12B1</strain>
    </source>
</reference>
<evidence type="ECO:0000259" key="3">
    <source>
        <dbReference type="PROSITE" id="PS51471"/>
    </source>
</evidence>
<evidence type="ECO:0000256" key="2">
    <source>
        <dbReference type="SAM" id="SignalP"/>
    </source>
</evidence>
<feature type="repeat" description="TPR" evidence="1">
    <location>
        <begin position="484"/>
        <end position="517"/>
    </location>
</feature>
<dbReference type="Pfam" id="PF13432">
    <property type="entry name" value="TPR_16"/>
    <property type="match status" value="2"/>
</dbReference>
<keyword evidence="1" id="KW-0802">TPR repeat</keyword>
<dbReference type="EMBL" id="JBGBPQ010000020">
    <property type="protein sequence ID" value="KAL1504396.1"/>
    <property type="molecule type" value="Genomic_DNA"/>
</dbReference>
<dbReference type="PANTHER" id="PTHR44809">
    <property type="match status" value="1"/>
</dbReference>
<dbReference type="InterPro" id="IPR005123">
    <property type="entry name" value="Oxoglu/Fe-dep_dioxygenase_dom"/>
</dbReference>
<feature type="signal peptide" evidence="2">
    <location>
        <begin position="1"/>
        <end position="23"/>
    </location>
</feature>
<dbReference type="InterPro" id="IPR011717">
    <property type="entry name" value="TPR-4"/>
</dbReference>
<feature type="domain" description="Fe2OG dioxygenase" evidence="3">
    <location>
        <begin position="245"/>
        <end position="334"/>
    </location>
</feature>
<feature type="repeat" description="TPR" evidence="1">
    <location>
        <begin position="416"/>
        <end position="449"/>
    </location>
</feature>
<proteinExistence type="predicted"/>
<evidence type="ECO:0000313" key="5">
    <source>
        <dbReference type="Proteomes" id="UP001515480"/>
    </source>
</evidence>
<sequence length="549" mass="59832">MAARPFPRRLASLLVGLLASSAAIETDELAQRLKLALWQRAVPECGVEGCSTNAEELPELLARWTVSAPLPLVRLRGGEDGCAMTSCEPPAASLHALRAELGEEFSAALDKNEADHVAECAQSCESFYCGEGAALTAEAVSTRSYSMGSVPPEDFADAFKFPLDLIRVTANRLIEPHEAEEVVALAVSEGMNSNEYKSGKYKLGGDWVKKMPRTLQWFNARLQSKIFPTIAALFPEIVSDASVLRAHSVAILKYNASHPRTDVHVDDGILAMTLALSPRANYTGGGTFFEHLGEGSILPMDQGQCTFRPGSVRHGGHPVRSGERYILGAFLLIADRVEHVRRLQNQGREARNMGNLPKARKMFKWALKINPRCATCLKNWAEAITAQAGEGALPKHLADAAEDKLRRSLELLPQDSDAWYSLARVLSEQGRKEEAISAYYKSLEITSDDADACYNLAVLVGDKGDLDEEKSLLRRALSVKPDFGAAWANLGVALASSGDLEGAEEPFRKAVLFDPNPKNWMNLARLHQHFGRIPEARAAMLEANAMGGV</sequence>
<gene>
    <name evidence="4" type="ORF">AB1Y20_010802</name>
</gene>
<dbReference type="Gene3D" id="1.25.40.10">
    <property type="entry name" value="Tetratricopeptide repeat domain"/>
    <property type="match status" value="2"/>
</dbReference>
<dbReference type="InterPro" id="IPR019734">
    <property type="entry name" value="TPR_rpt"/>
</dbReference>
<dbReference type="GO" id="GO:0042802">
    <property type="term" value="F:identical protein binding"/>
    <property type="evidence" value="ECO:0007669"/>
    <property type="project" value="InterPro"/>
</dbReference>
<dbReference type="Gene3D" id="2.60.120.620">
    <property type="entry name" value="q2cbj1_9rhob like domain"/>
    <property type="match status" value="1"/>
</dbReference>
<dbReference type="PROSITE" id="PS51471">
    <property type="entry name" value="FE2OG_OXY"/>
    <property type="match status" value="1"/>
</dbReference>
<protein>
    <recommendedName>
        <fullName evidence="3">Fe2OG dioxygenase domain-containing protein</fullName>
    </recommendedName>
</protein>
<dbReference type="SUPFAM" id="SSF48452">
    <property type="entry name" value="TPR-like"/>
    <property type="match status" value="1"/>
</dbReference>
<dbReference type="Proteomes" id="UP001515480">
    <property type="component" value="Unassembled WGS sequence"/>
</dbReference>
<dbReference type="AlphaFoldDB" id="A0AB34IPT6"/>
<dbReference type="PROSITE" id="PS50005">
    <property type="entry name" value="TPR"/>
    <property type="match status" value="2"/>
</dbReference>
<evidence type="ECO:0000256" key="1">
    <source>
        <dbReference type="PROSITE-ProRule" id="PRU00339"/>
    </source>
</evidence>
<dbReference type="SMART" id="SM00028">
    <property type="entry name" value="TPR"/>
    <property type="match status" value="4"/>
</dbReference>
<dbReference type="Pfam" id="PF07721">
    <property type="entry name" value="TPR_4"/>
    <property type="match status" value="1"/>
</dbReference>
<keyword evidence="5" id="KW-1185">Reference proteome</keyword>
<dbReference type="InterPro" id="IPR011990">
    <property type="entry name" value="TPR-like_helical_dom_sf"/>
</dbReference>
<dbReference type="PANTHER" id="PTHR44809:SF1">
    <property type="entry name" value="PROTEIN O-MANNOSYL-TRANSFERASE TMTC1"/>
    <property type="match status" value="1"/>
</dbReference>
<organism evidence="4 5">
    <name type="scientific">Prymnesium parvum</name>
    <name type="common">Toxic golden alga</name>
    <dbReference type="NCBI Taxonomy" id="97485"/>
    <lineage>
        <taxon>Eukaryota</taxon>
        <taxon>Haptista</taxon>
        <taxon>Haptophyta</taxon>
        <taxon>Prymnesiophyceae</taxon>
        <taxon>Prymnesiales</taxon>
        <taxon>Prymnesiaceae</taxon>
        <taxon>Prymnesium</taxon>
    </lineage>
</organism>
<keyword evidence="2" id="KW-0732">Signal</keyword>
<dbReference type="InterPro" id="IPR052943">
    <property type="entry name" value="TMTC_O-mannosyl-trnsfr"/>
</dbReference>
<accession>A0AB34IPT6</accession>
<name>A0AB34IPT6_PRYPA</name>
<evidence type="ECO:0000313" key="4">
    <source>
        <dbReference type="EMBL" id="KAL1504396.1"/>
    </source>
</evidence>
<feature type="chain" id="PRO_5044286857" description="Fe2OG dioxygenase domain-containing protein" evidence="2">
    <location>
        <begin position="24"/>
        <end position="549"/>
    </location>
</feature>